<feature type="region of interest" description="Disordered" evidence="2">
    <location>
        <begin position="74"/>
        <end position="112"/>
    </location>
</feature>
<comment type="caution">
    <text evidence="4">The sequence shown here is derived from an EMBL/GenBank/DDBJ whole genome shotgun (WGS) entry which is preliminary data.</text>
</comment>
<dbReference type="SUPFAM" id="SSF57756">
    <property type="entry name" value="Retrovirus zinc finger-like domains"/>
    <property type="match status" value="1"/>
</dbReference>
<dbReference type="GO" id="GO:0003676">
    <property type="term" value="F:nucleic acid binding"/>
    <property type="evidence" value="ECO:0007669"/>
    <property type="project" value="InterPro"/>
</dbReference>
<feature type="compositionally biased region" description="Basic and acidic residues" evidence="2">
    <location>
        <begin position="153"/>
        <end position="169"/>
    </location>
</feature>
<dbReference type="EMBL" id="JARYMX010000002">
    <property type="protein sequence ID" value="KAJ9562494.1"/>
    <property type="molecule type" value="Genomic_DNA"/>
</dbReference>
<feature type="compositionally biased region" description="Basic residues" evidence="2">
    <location>
        <begin position="96"/>
        <end position="112"/>
    </location>
</feature>
<proteinExistence type="predicted"/>
<evidence type="ECO:0000256" key="1">
    <source>
        <dbReference type="PROSITE-ProRule" id="PRU00047"/>
    </source>
</evidence>
<evidence type="ECO:0000313" key="4">
    <source>
        <dbReference type="EMBL" id="KAJ9562494.1"/>
    </source>
</evidence>
<gene>
    <name evidence="4" type="ORF">OSB04_007654</name>
</gene>
<name>A0AA38TLZ5_9ASTR</name>
<protein>
    <recommendedName>
        <fullName evidence="3">CCHC-type domain-containing protein</fullName>
    </recommendedName>
</protein>
<dbReference type="InterPro" id="IPR001878">
    <property type="entry name" value="Znf_CCHC"/>
</dbReference>
<feature type="region of interest" description="Disordered" evidence="2">
    <location>
        <begin position="139"/>
        <end position="177"/>
    </location>
</feature>
<dbReference type="AlphaFoldDB" id="A0AA38TLZ5"/>
<evidence type="ECO:0000256" key="2">
    <source>
        <dbReference type="SAM" id="MobiDB-lite"/>
    </source>
</evidence>
<dbReference type="InterPro" id="IPR036875">
    <property type="entry name" value="Znf_CCHC_sf"/>
</dbReference>
<accession>A0AA38TLZ5</accession>
<keyword evidence="1" id="KW-0862">Zinc</keyword>
<reference evidence="4" key="1">
    <citation type="submission" date="2023-03" db="EMBL/GenBank/DDBJ databases">
        <title>Chromosome-scale reference genome and RAD-based genetic map of yellow starthistle (Centaurea solstitialis) reveal putative structural variation and QTLs associated with invader traits.</title>
        <authorList>
            <person name="Reatini B."/>
            <person name="Cang F.A."/>
            <person name="Jiang Q."/>
            <person name="Mckibben M.T.W."/>
            <person name="Barker M.S."/>
            <person name="Rieseberg L.H."/>
            <person name="Dlugosch K.M."/>
        </authorList>
    </citation>
    <scope>NUCLEOTIDE SEQUENCE</scope>
    <source>
        <strain evidence="4">CAN-66</strain>
        <tissue evidence="4">Leaf</tissue>
    </source>
</reference>
<evidence type="ECO:0000313" key="5">
    <source>
        <dbReference type="Proteomes" id="UP001172457"/>
    </source>
</evidence>
<dbReference type="PROSITE" id="PS50158">
    <property type="entry name" value="ZF_CCHC"/>
    <property type="match status" value="1"/>
</dbReference>
<feature type="domain" description="CCHC-type" evidence="3">
    <location>
        <begin position="121"/>
        <end position="136"/>
    </location>
</feature>
<dbReference type="GO" id="GO:0008270">
    <property type="term" value="F:zinc ion binding"/>
    <property type="evidence" value="ECO:0007669"/>
    <property type="project" value="UniProtKB-KW"/>
</dbReference>
<keyword evidence="1" id="KW-0863">Zinc-finger</keyword>
<keyword evidence="1" id="KW-0479">Metal-binding</keyword>
<sequence length="245" mass="27533">MLVHCGTSLSSYMLERLGTISYSCGFKFEDEIQGLWILGTLPDSWETFRTSLSNSAPDGVISMELAKGSILNEEMRRKSQGSSSQSDVLVTESRGRSHSRGPSNRRKNRSKSKRKFGDFECYNCGRKGHTTRFCRQLKRENKKANYNNQKNNQKKDDGVSRPNHQDHRTPSPATPQLVVTGDCSLIAPPRHATDRGRSCGRNHTPHHRTWWWWRSIKGPPSDGGGCRRCQSPVAADDGGDGVVWL</sequence>
<keyword evidence="5" id="KW-1185">Reference proteome</keyword>
<evidence type="ECO:0000259" key="3">
    <source>
        <dbReference type="PROSITE" id="PS50158"/>
    </source>
</evidence>
<organism evidence="4 5">
    <name type="scientific">Centaurea solstitialis</name>
    <name type="common">yellow star-thistle</name>
    <dbReference type="NCBI Taxonomy" id="347529"/>
    <lineage>
        <taxon>Eukaryota</taxon>
        <taxon>Viridiplantae</taxon>
        <taxon>Streptophyta</taxon>
        <taxon>Embryophyta</taxon>
        <taxon>Tracheophyta</taxon>
        <taxon>Spermatophyta</taxon>
        <taxon>Magnoliopsida</taxon>
        <taxon>eudicotyledons</taxon>
        <taxon>Gunneridae</taxon>
        <taxon>Pentapetalae</taxon>
        <taxon>asterids</taxon>
        <taxon>campanulids</taxon>
        <taxon>Asterales</taxon>
        <taxon>Asteraceae</taxon>
        <taxon>Carduoideae</taxon>
        <taxon>Cardueae</taxon>
        <taxon>Centaureinae</taxon>
        <taxon>Centaurea</taxon>
    </lineage>
</organism>
<dbReference type="Proteomes" id="UP001172457">
    <property type="component" value="Chromosome 2"/>
</dbReference>